<dbReference type="Proteomes" id="UP000603912">
    <property type="component" value="Unassembled WGS sequence"/>
</dbReference>
<feature type="chain" id="PRO_5037231206" description="PepSY domain-containing protein" evidence="1">
    <location>
        <begin position="29"/>
        <end position="109"/>
    </location>
</feature>
<evidence type="ECO:0008006" key="4">
    <source>
        <dbReference type="Google" id="ProtNLM"/>
    </source>
</evidence>
<comment type="caution">
    <text evidence="2">The sequence shown here is derived from an EMBL/GenBank/DDBJ whole genome shotgun (WGS) entry which is preliminary data.</text>
</comment>
<evidence type="ECO:0000313" key="2">
    <source>
        <dbReference type="EMBL" id="GGH30368.1"/>
    </source>
</evidence>
<dbReference type="AlphaFoldDB" id="A0A917IBN6"/>
<feature type="signal peptide" evidence="1">
    <location>
        <begin position="1"/>
        <end position="28"/>
    </location>
</feature>
<evidence type="ECO:0000256" key="1">
    <source>
        <dbReference type="SAM" id="SignalP"/>
    </source>
</evidence>
<gene>
    <name evidence="2" type="ORF">GCM10007036_40910</name>
</gene>
<keyword evidence="1" id="KW-0732">Signal</keyword>
<keyword evidence="3" id="KW-1185">Reference proteome</keyword>
<reference evidence="2" key="2">
    <citation type="submission" date="2020-09" db="EMBL/GenBank/DDBJ databases">
        <authorList>
            <person name="Sun Q."/>
            <person name="Zhou Y."/>
        </authorList>
    </citation>
    <scope>NUCLEOTIDE SEQUENCE</scope>
    <source>
        <strain evidence="2">CGMCC 1.12214</strain>
    </source>
</reference>
<accession>A0A917IBN6</accession>
<reference evidence="2" key="1">
    <citation type="journal article" date="2014" name="Int. J. Syst. Evol. Microbiol.">
        <title>Complete genome sequence of Corynebacterium casei LMG S-19264T (=DSM 44701T), isolated from a smear-ripened cheese.</title>
        <authorList>
            <consortium name="US DOE Joint Genome Institute (JGI-PGF)"/>
            <person name="Walter F."/>
            <person name="Albersmeier A."/>
            <person name="Kalinowski J."/>
            <person name="Ruckert C."/>
        </authorList>
    </citation>
    <scope>NUCLEOTIDE SEQUENCE</scope>
    <source>
        <strain evidence="2">CGMCC 1.12214</strain>
    </source>
</reference>
<proteinExistence type="predicted"/>
<protein>
    <recommendedName>
        <fullName evidence="4">PepSY domain-containing protein</fullName>
    </recommendedName>
</protein>
<organism evidence="2 3">
    <name type="scientific">Alsobacter metallidurans</name>
    <dbReference type="NCBI Taxonomy" id="340221"/>
    <lineage>
        <taxon>Bacteria</taxon>
        <taxon>Pseudomonadati</taxon>
        <taxon>Pseudomonadota</taxon>
        <taxon>Alphaproteobacteria</taxon>
        <taxon>Hyphomicrobiales</taxon>
        <taxon>Alsobacteraceae</taxon>
        <taxon>Alsobacter</taxon>
    </lineage>
</organism>
<evidence type="ECO:0000313" key="3">
    <source>
        <dbReference type="Proteomes" id="UP000603912"/>
    </source>
</evidence>
<sequence>MRAFVRSALVCSSLLAGALAFGPPTARAGDDVSRGGLEPGAVETVLGRQGYSDIRNVRRKGALWLAEASSPRGQRVRTVVDAFTGEITGLAPVQGGADPGARKSADARL</sequence>
<dbReference type="EMBL" id="BMES01000002">
    <property type="protein sequence ID" value="GGH30368.1"/>
    <property type="molecule type" value="Genomic_DNA"/>
</dbReference>
<name>A0A917IBN6_9HYPH</name>
<dbReference type="RefSeq" id="WP_188519511.1">
    <property type="nucleotide sequence ID" value="NZ_BMES01000002.1"/>
</dbReference>